<reference evidence="1 2" key="1">
    <citation type="submission" date="2021-03" db="EMBL/GenBank/DDBJ databases">
        <title>Antimicrobial resistance genes in bacteria isolated from Japanese honey, and their potential for conferring macrolide and lincosamide resistance in the American foulbrood pathogen Paenibacillus larvae.</title>
        <authorList>
            <person name="Okamoto M."/>
            <person name="Kumagai M."/>
            <person name="Kanamori H."/>
            <person name="Takamatsu D."/>
        </authorList>
    </citation>
    <scope>NUCLEOTIDE SEQUENCE [LARGE SCALE GENOMIC DNA]</scope>
    <source>
        <strain evidence="1 2">J34TS1</strain>
    </source>
</reference>
<proteinExistence type="predicted"/>
<evidence type="ECO:0000313" key="2">
    <source>
        <dbReference type="Proteomes" id="UP000682811"/>
    </source>
</evidence>
<keyword evidence="2" id="KW-1185">Reference proteome</keyword>
<accession>A0A920CWJ8</accession>
<comment type="caution">
    <text evidence="1">The sequence shown here is derived from an EMBL/GenBank/DDBJ whole genome shotgun (WGS) entry which is preliminary data.</text>
</comment>
<protein>
    <submittedName>
        <fullName evidence="1">Uncharacterized protein</fullName>
    </submittedName>
</protein>
<sequence length="69" mass="8106">MEKTASYLRQINSEIKIAILTGYEDFDYARSFEIGRVQQFTEIRWIEVIVGLRRQIEQEIAPVQQAKTS</sequence>
<dbReference type="AlphaFoldDB" id="A0A920CWJ8"/>
<dbReference type="RefSeq" id="WP_212981432.1">
    <property type="nucleotide sequence ID" value="NZ_AP025343.1"/>
</dbReference>
<name>A0A920CWJ8_9BACL</name>
<evidence type="ECO:0000313" key="1">
    <source>
        <dbReference type="EMBL" id="GIO51448.1"/>
    </source>
</evidence>
<organism evidence="1 2">
    <name type="scientific">Paenibacillus azoreducens</name>
    <dbReference type="NCBI Taxonomy" id="116718"/>
    <lineage>
        <taxon>Bacteria</taxon>
        <taxon>Bacillati</taxon>
        <taxon>Bacillota</taxon>
        <taxon>Bacilli</taxon>
        <taxon>Bacillales</taxon>
        <taxon>Paenibacillaceae</taxon>
        <taxon>Paenibacillus</taxon>
    </lineage>
</organism>
<dbReference type="EMBL" id="BORT01000053">
    <property type="protein sequence ID" value="GIO51448.1"/>
    <property type="molecule type" value="Genomic_DNA"/>
</dbReference>
<dbReference type="Proteomes" id="UP000682811">
    <property type="component" value="Unassembled WGS sequence"/>
</dbReference>
<gene>
    <name evidence="1" type="ORF">J34TS1_62130</name>
</gene>